<evidence type="ECO:0000313" key="2">
    <source>
        <dbReference type="Proteomes" id="UP000789405"/>
    </source>
</evidence>
<dbReference type="EMBL" id="CAJVPY010067111">
    <property type="protein sequence ID" value="CAG8825820.1"/>
    <property type="molecule type" value="Genomic_DNA"/>
</dbReference>
<reference evidence="1" key="1">
    <citation type="submission" date="2021-06" db="EMBL/GenBank/DDBJ databases">
        <authorList>
            <person name="Kallberg Y."/>
            <person name="Tangrot J."/>
            <person name="Rosling A."/>
        </authorList>
    </citation>
    <scope>NUCLEOTIDE SEQUENCE</scope>
    <source>
        <strain evidence="1">MA453B</strain>
    </source>
</reference>
<name>A0A9N9KF15_9GLOM</name>
<accession>A0A9N9KF15</accession>
<comment type="caution">
    <text evidence="1">The sequence shown here is derived from an EMBL/GenBank/DDBJ whole genome shotgun (WGS) entry which is preliminary data.</text>
</comment>
<sequence length="61" mass="7165">MTSIQDHNIKPDQAINKNIAQEEIKKAIKAYIEKFNQVFESELENEFKDFISSRKLIVKNP</sequence>
<evidence type="ECO:0000313" key="1">
    <source>
        <dbReference type="EMBL" id="CAG8825820.1"/>
    </source>
</evidence>
<dbReference type="AlphaFoldDB" id="A0A9N9KF15"/>
<proteinExistence type="predicted"/>
<dbReference type="Proteomes" id="UP000789405">
    <property type="component" value="Unassembled WGS sequence"/>
</dbReference>
<protein>
    <submittedName>
        <fullName evidence="1">3562_t:CDS:1</fullName>
    </submittedName>
</protein>
<gene>
    <name evidence="1" type="ORF">DERYTH_LOCUS27974</name>
</gene>
<organism evidence="1 2">
    <name type="scientific">Dentiscutata erythropus</name>
    <dbReference type="NCBI Taxonomy" id="1348616"/>
    <lineage>
        <taxon>Eukaryota</taxon>
        <taxon>Fungi</taxon>
        <taxon>Fungi incertae sedis</taxon>
        <taxon>Mucoromycota</taxon>
        <taxon>Glomeromycotina</taxon>
        <taxon>Glomeromycetes</taxon>
        <taxon>Diversisporales</taxon>
        <taxon>Gigasporaceae</taxon>
        <taxon>Dentiscutata</taxon>
    </lineage>
</organism>
<keyword evidence="2" id="KW-1185">Reference proteome</keyword>
<feature type="non-terminal residue" evidence="1">
    <location>
        <position position="61"/>
    </location>
</feature>